<accession>A0A2J7QJC3</accession>
<evidence type="ECO:0000313" key="3">
    <source>
        <dbReference type="EMBL" id="PNF28691.1"/>
    </source>
</evidence>
<feature type="chain" id="PRO_5014408017" evidence="2">
    <location>
        <begin position="26"/>
        <end position="136"/>
    </location>
</feature>
<protein>
    <submittedName>
        <fullName evidence="3">Uncharacterized protein</fullName>
    </submittedName>
</protein>
<name>A0A2J7QJC3_9NEOP</name>
<organism evidence="3 4">
    <name type="scientific">Cryptotermes secundus</name>
    <dbReference type="NCBI Taxonomy" id="105785"/>
    <lineage>
        <taxon>Eukaryota</taxon>
        <taxon>Metazoa</taxon>
        <taxon>Ecdysozoa</taxon>
        <taxon>Arthropoda</taxon>
        <taxon>Hexapoda</taxon>
        <taxon>Insecta</taxon>
        <taxon>Pterygota</taxon>
        <taxon>Neoptera</taxon>
        <taxon>Polyneoptera</taxon>
        <taxon>Dictyoptera</taxon>
        <taxon>Blattodea</taxon>
        <taxon>Blattoidea</taxon>
        <taxon>Termitoidae</taxon>
        <taxon>Kalotermitidae</taxon>
        <taxon>Cryptotermitinae</taxon>
        <taxon>Cryptotermes</taxon>
    </lineage>
</organism>
<dbReference type="EMBL" id="NEVH01013557">
    <property type="protein sequence ID" value="PNF28691.1"/>
    <property type="molecule type" value="Genomic_DNA"/>
</dbReference>
<keyword evidence="2" id="KW-0732">Signal</keyword>
<keyword evidence="4" id="KW-1185">Reference proteome</keyword>
<feature type="region of interest" description="Disordered" evidence="1">
    <location>
        <begin position="33"/>
        <end position="52"/>
    </location>
</feature>
<gene>
    <name evidence="3" type="ORF">B7P43_G07878</name>
</gene>
<dbReference type="Proteomes" id="UP000235965">
    <property type="component" value="Unassembled WGS sequence"/>
</dbReference>
<reference evidence="3 4" key="1">
    <citation type="submission" date="2017-12" db="EMBL/GenBank/DDBJ databases">
        <title>Hemimetabolous genomes reveal molecular basis of termite eusociality.</title>
        <authorList>
            <person name="Harrison M.C."/>
            <person name="Jongepier E."/>
            <person name="Robertson H.M."/>
            <person name="Arning N."/>
            <person name="Bitard-Feildel T."/>
            <person name="Chao H."/>
            <person name="Childers C.P."/>
            <person name="Dinh H."/>
            <person name="Doddapaneni H."/>
            <person name="Dugan S."/>
            <person name="Gowin J."/>
            <person name="Greiner C."/>
            <person name="Han Y."/>
            <person name="Hu H."/>
            <person name="Hughes D.S.T."/>
            <person name="Huylmans A.-K."/>
            <person name="Kemena C."/>
            <person name="Kremer L.P.M."/>
            <person name="Lee S.L."/>
            <person name="Lopez-Ezquerra A."/>
            <person name="Mallet L."/>
            <person name="Monroy-Kuhn J.M."/>
            <person name="Moser A."/>
            <person name="Murali S.C."/>
            <person name="Muzny D.M."/>
            <person name="Otani S."/>
            <person name="Piulachs M.-D."/>
            <person name="Poelchau M."/>
            <person name="Qu J."/>
            <person name="Schaub F."/>
            <person name="Wada-Katsumata A."/>
            <person name="Worley K.C."/>
            <person name="Xie Q."/>
            <person name="Ylla G."/>
            <person name="Poulsen M."/>
            <person name="Gibbs R.A."/>
            <person name="Schal C."/>
            <person name="Richards S."/>
            <person name="Belles X."/>
            <person name="Korb J."/>
            <person name="Bornberg-Bauer E."/>
        </authorList>
    </citation>
    <scope>NUCLEOTIDE SEQUENCE [LARGE SCALE GENOMIC DNA]</scope>
    <source>
        <tissue evidence="3">Whole body</tissue>
    </source>
</reference>
<feature type="compositionally biased region" description="Polar residues" evidence="1">
    <location>
        <begin position="33"/>
        <end position="47"/>
    </location>
</feature>
<evidence type="ECO:0000313" key="4">
    <source>
        <dbReference type="Proteomes" id="UP000235965"/>
    </source>
</evidence>
<proteinExistence type="predicted"/>
<feature type="signal peptide" evidence="2">
    <location>
        <begin position="1"/>
        <end position="25"/>
    </location>
</feature>
<evidence type="ECO:0000256" key="1">
    <source>
        <dbReference type="SAM" id="MobiDB-lite"/>
    </source>
</evidence>
<sequence length="136" mass="15220">MTPLKHICSLILPLAVFLTPMYVSAQDAHSSPASTSALPEEAGTSSSKETHELGGIERPFGLFSRLFRTLFQISLHDLAEIQRYLHRNISGFTTEACAVEENRGPCVYTYAYDAFINRNETCSIYTIGNCKNEIRR</sequence>
<dbReference type="InParanoid" id="A0A2J7QJC3"/>
<dbReference type="AlphaFoldDB" id="A0A2J7QJC3"/>
<evidence type="ECO:0000256" key="2">
    <source>
        <dbReference type="SAM" id="SignalP"/>
    </source>
</evidence>
<comment type="caution">
    <text evidence="3">The sequence shown here is derived from an EMBL/GenBank/DDBJ whole genome shotgun (WGS) entry which is preliminary data.</text>
</comment>